<evidence type="ECO:0000313" key="1">
    <source>
        <dbReference type="EMBL" id="SVB96219.1"/>
    </source>
</evidence>
<sequence>MVIAPAVITVMLVPELFMSINAQEQLGYRKRTSRQSTMMLLMDLVGQFRAQVTP</sequence>
<gene>
    <name evidence="1" type="ORF">METZ01_LOCUS249073</name>
</gene>
<protein>
    <submittedName>
        <fullName evidence="1">Uncharacterized protein</fullName>
    </submittedName>
</protein>
<dbReference type="AlphaFoldDB" id="A0A382IAE8"/>
<accession>A0A382IAE8</accession>
<dbReference type="EMBL" id="UINC01065991">
    <property type="protein sequence ID" value="SVB96219.1"/>
    <property type="molecule type" value="Genomic_DNA"/>
</dbReference>
<name>A0A382IAE8_9ZZZZ</name>
<reference evidence="1" key="1">
    <citation type="submission" date="2018-05" db="EMBL/GenBank/DDBJ databases">
        <authorList>
            <person name="Lanie J.A."/>
            <person name="Ng W.-L."/>
            <person name="Kazmierczak K.M."/>
            <person name="Andrzejewski T.M."/>
            <person name="Davidsen T.M."/>
            <person name="Wayne K.J."/>
            <person name="Tettelin H."/>
            <person name="Glass J.I."/>
            <person name="Rusch D."/>
            <person name="Podicherti R."/>
            <person name="Tsui H.-C.T."/>
            <person name="Winkler M.E."/>
        </authorList>
    </citation>
    <scope>NUCLEOTIDE SEQUENCE</scope>
</reference>
<proteinExistence type="predicted"/>
<organism evidence="1">
    <name type="scientific">marine metagenome</name>
    <dbReference type="NCBI Taxonomy" id="408172"/>
    <lineage>
        <taxon>unclassified sequences</taxon>
        <taxon>metagenomes</taxon>
        <taxon>ecological metagenomes</taxon>
    </lineage>
</organism>